<dbReference type="InterPro" id="IPR056798">
    <property type="entry name" value="ADH_Fe_C"/>
</dbReference>
<dbReference type="GO" id="GO:0046872">
    <property type="term" value="F:metal ion binding"/>
    <property type="evidence" value="ECO:0007669"/>
    <property type="project" value="InterPro"/>
</dbReference>
<dbReference type="PANTHER" id="PTHR11496">
    <property type="entry name" value="ALCOHOL DEHYDROGENASE"/>
    <property type="match status" value="1"/>
</dbReference>
<sequence length="429" mass="45194">MAGYGSSLDGQTARRRASPGDRTGGEIAMVMNAFQFTGTPAIHFGSGMVEKLVDALPKGTQRILFVMGGFQRTNAEHWKRIAASLEASRITYETVHIHQEPTVEWVDEVVDRFRSRNGNAQQAIDAVVAIGGGSAMDAGKAVSAMLPTEPGDTILNYLEGQPAYRLHSGSKVFFAAVPTTSGTGSEMTKNAVISIPGGYKRSLRHDRFIPDAAILDARLTISCPISVKAASGLDALTQLIESYVSTKASPLTDALALSGIEAASKSLVHICTTAAEDVSLHEQMAYASMLSGITLAHAGLGLVHGFASPLGGMFPIPHGVICGTLLAEATKRNLGALNVEAGETAALARSKYAAVGAILTGHDKRDTDGSCTRLVSVLEEWTAQLNIPRLGAYGVNANNIDAVVNAADNKQSPVQLDKTAMRDILLARL</sequence>
<dbReference type="Gene3D" id="1.20.1090.10">
    <property type="entry name" value="Dehydroquinate synthase-like - alpha domain"/>
    <property type="match status" value="1"/>
</dbReference>
<evidence type="ECO:0000259" key="3">
    <source>
        <dbReference type="Pfam" id="PF00465"/>
    </source>
</evidence>
<dbReference type="SUPFAM" id="SSF56796">
    <property type="entry name" value="Dehydroquinate synthase-like"/>
    <property type="match status" value="1"/>
</dbReference>
<gene>
    <name evidence="5" type="ORF">DL346_10800</name>
</gene>
<organism evidence="5 6">
    <name type="scientific">Paenibacillus montanisoli</name>
    <dbReference type="NCBI Taxonomy" id="2081970"/>
    <lineage>
        <taxon>Bacteria</taxon>
        <taxon>Bacillati</taxon>
        <taxon>Bacillota</taxon>
        <taxon>Bacilli</taxon>
        <taxon>Bacillales</taxon>
        <taxon>Paenibacillaceae</taxon>
        <taxon>Paenibacillus</taxon>
    </lineage>
</organism>
<dbReference type="OrthoDB" id="9815791at2"/>
<dbReference type="Pfam" id="PF00465">
    <property type="entry name" value="Fe-ADH"/>
    <property type="match status" value="1"/>
</dbReference>
<feature type="domain" description="Fe-containing alcohol dehydrogenase-like C-terminal" evidence="4">
    <location>
        <begin position="229"/>
        <end position="422"/>
    </location>
</feature>
<proteinExistence type="predicted"/>
<keyword evidence="6" id="KW-1185">Reference proteome</keyword>
<keyword evidence="1" id="KW-0560">Oxidoreductase</keyword>
<evidence type="ECO:0000313" key="5">
    <source>
        <dbReference type="EMBL" id="RAP75911.1"/>
    </source>
</evidence>
<accession>A0A328U395</accession>
<comment type="caution">
    <text evidence="5">The sequence shown here is derived from an EMBL/GenBank/DDBJ whole genome shotgun (WGS) entry which is preliminary data.</text>
</comment>
<feature type="region of interest" description="Disordered" evidence="2">
    <location>
        <begin position="1"/>
        <end position="24"/>
    </location>
</feature>
<dbReference type="Gene3D" id="3.40.50.1970">
    <property type="match status" value="1"/>
</dbReference>
<dbReference type="Proteomes" id="UP000249260">
    <property type="component" value="Unassembled WGS sequence"/>
</dbReference>
<protein>
    <submittedName>
        <fullName evidence="5">Alcohol dehydrogenase</fullName>
    </submittedName>
</protein>
<feature type="domain" description="Alcohol dehydrogenase iron-type/glycerol dehydrogenase GldA" evidence="3">
    <location>
        <begin position="41"/>
        <end position="216"/>
    </location>
</feature>
<dbReference type="CDD" id="cd08183">
    <property type="entry name" value="Fe-ADH-like"/>
    <property type="match status" value="1"/>
</dbReference>
<dbReference type="InterPro" id="IPR018211">
    <property type="entry name" value="ADH_Fe_CS"/>
</dbReference>
<dbReference type="FunFam" id="3.40.50.1970:FF:000003">
    <property type="entry name" value="Alcohol dehydrogenase, iron-containing"/>
    <property type="match status" value="1"/>
</dbReference>
<dbReference type="InterPro" id="IPR001670">
    <property type="entry name" value="ADH_Fe/GldA"/>
</dbReference>
<reference evidence="5 6" key="1">
    <citation type="submission" date="2018-06" db="EMBL/GenBank/DDBJ databases">
        <title>Paenibacillus montanisoli sp. nov., isolated from mountain area soil.</title>
        <authorList>
            <person name="Wu M."/>
        </authorList>
    </citation>
    <scope>NUCLEOTIDE SEQUENCE [LARGE SCALE GENOMIC DNA]</scope>
    <source>
        <strain evidence="5 6">RA17</strain>
    </source>
</reference>
<name>A0A328U395_9BACL</name>
<dbReference type="GO" id="GO:0004022">
    <property type="term" value="F:alcohol dehydrogenase (NAD+) activity"/>
    <property type="evidence" value="ECO:0007669"/>
    <property type="project" value="UniProtKB-ARBA"/>
</dbReference>
<evidence type="ECO:0000256" key="1">
    <source>
        <dbReference type="ARBA" id="ARBA00023002"/>
    </source>
</evidence>
<dbReference type="Pfam" id="PF25137">
    <property type="entry name" value="ADH_Fe_C"/>
    <property type="match status" value="1"/>
</dbReference>
<dbReference type="PROSITE" id="PS00913">
    <property type="entry name" value="ADH_IRON_1"/>
    <property type="match status" value="1"/>
</dbReference>
<evidence type="ECO:0000259" key="4">
    <source>
        <dbReference type="Pfam" id="PF25137"/>
    </source>
</evidence>
<dbReference type="PANTHER" id="PTHR11496:SF83">
    <property type="entry name" value="HYDROXYACID-OXOACID TRANSHYDROGENASE, MITOCHONDRIAL"/>
    <property type="match status" value="1"/>
</dbReference>
<evidence type="ECO:0000256" key="2">
    <source>
        <dbReference type="SAM" id="MobiDB-lite"/>
    </source>
</evidence>
<dbReference type="InterPro" id="IPR039697">
    <property type="entry name" value="Alcohol_dehydrogenase_Fe"/>
</dbReference>
<dbReference type="EMBL" id="QLUW01000002">
    <property type="protein sequence ID" value="RAP75911.1"/>
    <property type="molecule type" value="Genomic_DNA"/>
</dbReference>
<evidence type="ECO:0000313" key="6">
    <source>
        <dbReference type="Proteomes" id="UP000249260"/>
    </source>
</evidence>
<dbReference type="AlphaFoldDB" id="A0A328U395"/>